<keyword evidence="3" id="KW-1185">Reference proteome</keyword>
<gene>
    <name evidence="2" type="ORF">GCM10017621_27410</name>
</gene>
<name>A0A9W6MPI3_9PROT</name>
<feature type="region of interest" description="Disordered" evidence="1">
    <location>
        <begin position="36"/>
        <end position="57"/>
    </location>
</feature>
<reference evidence="2" key="1">
    <citation type="journal article" date="2014" name="Int. J. Syst. Evol. Microbiol.">
        <title>Complete genome sequence of Corynebacterium casei LMG S-19264T (=DSM 44701T), isolated from a smear-ripened cheese.</title>
        <authorList>
            <consortium name="US DOE Joint Genome Institute (JGI-PGF)"/>
            <person name="Walter F."/>
            <person name="Albersmeier A."/>
            <person name="Kalinowski J."/>
            <person name="Ruckert C."/>
        </authorList>
    </citation>
    <scope>NUCLEOTIDE SEQUENCE</scope>
    <source>
        <strain evidence="2">VKM B-1513</strain>
    </source>
</reference>
<proteinExistence type="predicted"/>
<evidence type="ECO:0000256" key="1">
    <source>
        <dbReference type="SAM" id="MobiDB-lite"/>
    </source>
</evidence>
<reference evidence="2" key="2">
    <citation type="submission" date="2023-01" db="EMBL/GenBank/DDBJ databases">
        <authorList>
            <person name="Sun Q."/>
            <person name="Evtushenko L."/>
        </authorList>
    </citation>
    <scope>NUCLEOTIDE SEQUENCE</scope>
    <source>
        <strain evidence="2">VKM B-1513</strain>
    </source>
</reference>
<evidence type="ECO:0000313" key="2">
    <source>
        <dbReference type="EMBL" id="GLK53233.1"/>
    </source>
</evidence>
<evidence type="ECO:0000313" key="3">
    <source>
        <dbReference type="Proteomes" id="UP001143486"/>
    </source>
</evidence>
<accession>A0A9W6MPI3</accession>
<feature type="region of interest" description="Disordered" evidence="1">
    <location>
        <begin position="1"/>
        <end position="20"/>
    </location>
</feature>
<organism evidence="2 3">
    <name type="scientific">Maricaulis virginensis</name>
    <dbReference type="NCBI Taxonomy" id="144022"/>
    <lineage>
        <taxon>Bacteria</taxon>
        <taxon>Pseudomonadati</taxon>
        <taxon>Pseudomonadota</taxon>
        <taxon>Alphaproteobacteria</taxon>
        <taxon>Maricaulales</taxon>
        <taxon>Maricaulaceae</taxon>
        <taxon>Maricaulis</taxon>
    </lineage>
</organism>
<protein>
    <submittedName>
        <fullName evidence="2">Uncharacterized protein</fullName>
    </submittedName>
</protein>
<sequence>MVAEDGHPGLDNRAAGTGRGCQCKQETFGERYCAGRGLGDAPVSGDPGRVETTPAGL</sequence>
<dbReference type="AlphaFoldDB" id="A0A9W6MPI3"/>
<dbReference type="EMBL" id="BSFE01000009">
    <property type="protein sequence ID" value="GLK53233.1"/>
    <property type="molecule type" value="Genomic_DNA"/>
</dbReference>
<comment type="caution">
    <text evidence="2">The sequence shown here is derived from an EMBL/GenBank/DDBJ whole genome shotgun (WGS) entry which is preliminary data.</text>
</comment>
<feature type="compositionally biased region" description="Basic and acidic residues" evidence="1">
    <location>
        <begin position="1"/>
        <end position="10"/>
    </location>
</feature>
<dbReference type="Proteomes" id="UP001143486">
    <property type="component" value="Unassembled WGS sequence"/>
</dbReference>